<dbReference type="AlphaFoldDB" id="A0A839ZCJ8"/>
<gene>
    <name evidence="1" type="ORF">FHS55_003132</name>
</gene>
<protein>
    <submittedName>
        <fullName evidence="1">Uncharacterized protein</fullName>
    </submittedName>
</protein>
<dbReference type="RefSeq" id="WP_183190688.1">
    <property type="nucleotide sequence ID" value="NZ_JACICD010000006.1"/>
</dbReference>
<proteinExistence type="predicted"/>
<sequence length="69" mass="8006">MTKPLVDSAAIRSFFAWSDRLDYDNHRSIQEARAPQTSREDMPRFLEVMEALVLNLGTLYRSRTISSML</sequence>
<comment type="caution">
    <text evidence="1">The sequence shown here is derived from an EMBL/GenBank/DDBJ whole genome shotgun (WGS) entry which is preliminary data.</text>
</comment>
<accession>A0A839ZCJ8</accession>
<organism evidence="1 2">
    <name type="scientific">Ancylobacter tetraedralis</name>
    <dbReference type="NCBI Taxonomy" id="217068"/>
    <lineage>
        <taxon>Bacteria</taxon>
        <taxon>Pseudomonadati</taxon>
        <taxon>Pseudomonadota</taxon>
        <taxon>Alphaproteobacteria</taxon>
        <taxon>Hyphomicrobiales</taxon>
        <taxon>Xanthobacteraceae</taxon>
        <taxon>Ancylobacter</taxon>
    </lineage>
</organism>
<evidence type="ECO:0000313" key="1">
    <source>
        <dbReference type="EMBL" id="MBB3772511.1"/>
    </source>
</evidence>
<keyword evidence="2" id="KW-1185">Reference proteome</keyword>
<evidence type="ECO:0000313" key="2">
    <source>
        <dbReference type="Proteomes" id="UP000533469"/>
    </source>
</evidence>
<dbReference type="Proteomes" id="UP000533469">
    <property type="component" value="Unassembled WGS sequence"/>
</dbReference>
<reference evidence="1 2" key="1">
    <citation type="submission" date="2020-08" db="EMBL/GenBank/DDBJ databases">
        <title>Genomic Encyclopedia of Type Strains, Phase IV (KMG-IV): sequencing the most valuable type-strain genomes for metagenomic binning, comparative biology and taxonomic classification.</title>
        <authorList>
            <person name="Goeker M."/>
        </authorList>
    </citation>
    <scope>NUCLEOTIDE SEQUENCE [LARGE SCALE GENOMIC DNA]</scope>
    <source>
        <strain evidence="1 2">DSM 5895</strain>
    </source>
</reference>
<dbReference type="EMBL" id="JACICD010000006">
    <property type="protein sequence ID" value="MBB3772511.1"/>
    <property type="molecule type" value="Genomic_DNA"/>
</dbReference>
<name>A0A839ZCJ8_9HYPH</name>